<comment type="similarity">
    <text evidence="7">Belongs to the ABC transporter superfamily. Spermidine/putrescine importer (TC 3.A.1.11.1) family.</text>
</comment>
<keyword evidence="6 7" id="KW-0472">Membrane</keyword>
<dbReference type="InterPro" id="IPR013611">
    <property type="entry name" value="Transp-assoc_OB_typ2"/>
</dbReference>
<dbReference type="Pfam" id="PF00005">
    <property type="entry name" value="ABC_tran"/>
    <property type="match status" value="1"/>
</dbReference>
<dbReference type="InterPro" id="IPR008995">
    <property type="entry name" value="Mo/tungstate-bd_C_term_dom"/>
</dbReference>
<sequence>MTDPTSEHIVVESLTTAYGGTRVLDVDRMAIHRGQFLSILGPSGCGKTTLLHALAGFVEPDGGSITIDDRDVTAVPPHRRGLGMVFQNYALFPHMSVADNVAYGLRARRTPRPERDRRVAEALDLVGLAEFARRRPRQLSGGQQQRVAVARALATRPEVLLLDEPLSNLDAQLRREMRVDLRALQQRLGITMVFVTHDQEEAMSLSDRIVVLNGGRIEQEGTPQEIYSAPVSRFVAEFVGAANIIEGVGGADGVDVDGVLVRTGLDEAPSGPVSLALRPERVRVSGGEEPLGAAGRGGVHGEVVHRAFLGDGWETRVRVGESLSLGARTDAEPPPLGARVTAHWDAASVIALRDAGGA</sequence>
<evidence type="ECO:0000259" key="8">
    <source>
        <dbReference type="PROSITE" id="PS50893"/>
    </source>
</evidence>
<reference evidence="9 10" key="1">
    <citation type="submission" date="2023-08" db="EMBL/GenBank/DDBJ databases">
        <authorList>
            <person name="Girao M."/>
            <person name="Carvalho M.F."/>
        </authorList>
    </citation>
    <scope>NUCLEOTIDE SEQUENCE [LARGE SCALE GENOMIC DNA]</scope>
    <source>
        <strain evidence="9 10">CT-R113</strain>
    </source>
</reference>
<keyword evidence="4 7" id="KW-0067">ATP-binding</keyword>
<keyword evidence="2 7" id="KW-1003">Cell membrane</keyword>
<evidence type="ECO:0000256" key="6">
    <source>
        <dbReference type="ARBA" id="ARBA00023136"/>
    </source>
</evidence>
<dbReference type="InterPro" id="IPR003593">
    <property type="entry name" value="AAA+_ATPase"/>
</dbReference>
<dbReference type="InterPro" id="IPR003439">
    <property type="entry name" value="ABC_transporter-like_ATP-bd"/>
</dbReference>
<evidence type="ECO:0000256" key="1">
    <source>
        <dbReference type="ARBA" id="ARBA00022448"/>
    </source>
</evidence>
<proteinExistence type="inferred from homology"/>
<evidence type="ECO:0000256" key="5">
    <source>
        <dbReference type="ARBA" id="ARBA00022967"/>
    </source>
</evidence>
<keyword evidence="3 7" id="KW-0547">Nucleotide-binding</keyword>
<comment type="function">
    <text evidence="7">Part of the ABC transporter complex PotABCD involved in spermidine/putrescine import. Responsible for energy coupling to the transport system.</text>
</comment>
<gene>
    <name evidence="7" type="primary">potA</name>
    <name evidence="9" type="ORF">Q8791_22190</name>
</gene>
<protein>
    <recommendedName>
        <fullName evidence="7">Spermidine/putrescine import ATP-binding protein PotA</fullName>
        <ecNumber evidence="7">7.6.2.11</ecNumber>
    </recommendedName>
</protein>
<accession>A0ABU7KDE6</accession>
<dbReference type="InterPro" id="IPR050093">
    <property type="entry name" value="ABC_SmlMolc_Importer"/>
</dbReference>
<evidence type="ECO:0000256" key="7">
    <source>
        <dbReference type="RuleBase" id="RU364083"/>
    </source>
</evidence>
<dbReference type="Proteomes" id="UP001356095">
    <property type="component" value="Unassembled WGS sequence"/>
</dbReference>
<dbReference type="EMBL" id="JAUZMY010000024">
    <property type="protein sequence ID" value="MEE2039929.1"/>
    <property type="molecule type" value="Genomic_DNA"/>
</dbReference>
<dbReference type="RefSeq" id="WP_330093691.1">
    <property type="nucleotide sequence ID" value="NZ_JAUZMY010000024.1"/>
</dbReference>
<dbReference type="SUPFAM" id="SSF52540">
    <property type="entry name" value="P-loop containing nucleoside triphosphate hydrolases"/>
    <property type="match status" value="1"/>
</dbReference>
<dbReference type="PANTHER" id="PTHR42781:SF4">
    <property type="entry name" value="SPERMIDINE_PUTRESCINE IMPORT ATP-BINDING PROTEIN POTA"/>
    <property type="match status" value="1"/>
</dbReference>
<evidence type="ECO:0000313" key="9">
    <source>
        <dbReference type="EMBL" id="MEE2039929.1"/>
    </source>
</evidence>
<dbReference type="PROSITE" id="PS00211">
    <property type="entry name" value="ABC_TRANSPORTER_1"/>
    <property type="match status" value="1"/>
</dbReference>
<dbReference type="NCBIfam" id="TIGR01187">
    <property type="entry name" value="potA"/>
    <property type="match status" value="1"/>
</dbReference>
<organism evidence="9 10">
    <name type="scientific">Nocardiopsis codii</name>
    <dbReference type="NCBI Taxonomy" id="3065942"/>
    <lineage>
        <taxon>Bacteria</taxon>
        <taxon>Bacillati</taxon>
        <taxon>Actinomycetota</taxon>
        <taxon>Actinomycetes</taxon>
        <taxon>Streptosporangiales</taxon>
        <taxon>Nocardiopsidaceae</taxon>
        <taxon>Nocardiopsis</taxon>
    </lineage>
</organism>
<keyword evidence="10" id="KW-1185">Reference proteome</keyword>
<name>A0ABU7KDE6_9ACTN</name>
<comment type="caution">
    <text evidence="9">The sequence shown here is derived from an EMBL/GenBank/DDBJ whole genome shotgun (WGS) entry which is preliminary data.</text>
</comment>
<evidence type="ECO:0000256" key="2">
    <source>
        <dbReference type="ARBA" id="ARBA00022475"/>
    </source>
</evidence>
<comment type="subunit">
    <text evidence="7">The complex is composed of two ATP-binding proteins (PotA), two transmembrane proteins (PotB and PotC) and a solute-binding protein (PotD).</text>
</comment>
<dbReference type="Gene3D" id="3.40.50.300">
    <property type="entry name" value="P-loop containing nucleotide triphosphate hydrolases"/>
    <property type="match status" value="1"/>
</dbReference>
<dbReference type="Pfam" id="PF08402">
    <property type="entry name" value="TOBE_2"/>
    <property type="match status" value="1"/>
</dbReference>
<feature type="domain" description="ABC transporter" evidence="8">
    <location>
        <begin position="9"/>
        <end position="239"/>
    </location>
</feature>
<dbReference type="PANTHER" id="PTHR42781">
    <property type="entry name" value="SPERMIDINE/PUTRESCINE IMPORT ATP-BINDING PROTEIN POTA"/>
    <property type="match status" value="1"/>
</dbReference>
<evidence type="ECO:0000256" key="3">
    <source>
        <dbReference type="ARBA" id="ARBA00022741"/>
    </source>
</evidence>
<dbReference type="EC" id="7.6.2.11" evidence="7"/>
<dbReference type="InterPro" id="IPR005893">
    <property type="entry name" value="PotA-like"/>
</dbReference>
<dbReference type="InterPro" id="IPR017871">
    <property type="entry name" value="ABC_transporter-like_CS"/>
</dbReference>
<dbReference type="InterPro" id="IPR027417">
    <property type="entry name" value="P-loop_NTPase"/>
</dbReference>
<comment type="catalytic activity">
    <reaction evidence="7">
        <text>ATP + H2O + polyamine-[polyamine-binding protein]Side 1 = ADP + phosphate + polyamineSide 2 + [polyamine-binding protein]Side 1.</text>
        <dbReference type="EC" id="7.6.2.11"/>
    </reaction>
</comment>
<keyword evidence="1 7" id="KW-0813">Transport</keyword>
<dbReference type="GO" id="GO:0005524">
    <property type="term" value="F:ATP binding"/>
    <property type="evidence" value="ECO:0007669"/>
    <property type="project" value="UniProtKB-KW"/>
</dbReference>
<dbReference type="SUPFAM" id="SSF50331">
    <property type="entry name" value="MOP-like"/>
    <property type="match status" value="1"/>
</dbReference>
<keyword evidence="5 7" id="KW-1278">Translocase</keyword>
<dbReference type="SMART" id="SM00382">
    <property type="entry name" value="AAA"/>
    <property type="match status" value="1"/>
</dbReference>
<dbReference type="PROSITE" id="PS50893">
    <property type="entry name" value="ABC_TRANSPORTER_2"/>
    <property type="match status" value="1"/>
</dbReference>
<evidence type="ECO:0000256" key="4">
    <source>
        <dbReference type="ARBA" id="ARBA00022840"/>
    </source>
</evidence>
<evidence type="ECO:0000313" key="10">
    <source>
        <dbReference type="Proteomes" id="UP001356095"/>
    </source>
</evidence>